<dbReference type="AlphaFoldDB" id="C7RW67"/>
<protein>
    <recommendedName>
        <fullName evidence="3">DUF2946 domain-containing protein</fullName>
    </recommendedName>
</protein>
<dbReference type="HOGENOM" id="CLU_1431723_0_0_4"/>
<accession>C7RW67</accession>
<sequence>MSWKFVLYDWGGLNVALFRAINAGTPEAFAPLAWFFSLIGVGGSLDPQKFGGDNADLHTGSHQERLLGYTSPVIKRLVLILLLVVAPLQAAWGVAGGYCPHDERSADTQHFGHHVHQHQAADQNDVGDPTATGSDADCFSCHLGCVGVTMSPAPVLSSTPASSAVAPPARFPLSVFLQGPERPNWAPAV</sequence>
<reference evidence="2" key="1">
    <citation type="submission" date="2009-08" db="EMBL/GenBank/DDBJ databases">
        <authorList>
            <consortium name="US DOE Joint Genome Institute"/>
            <person name="Lucas S."/>
            <person name="Copeland A."/>
            <person name="Lapidus A."/>
            <person name="Glavina del Rio T."/>
            <person name="Dalin E."/>
            <person name="Tice H."/>
            <person name="Bruce D."/>
            <person name="Barry K."/>
            <person name="Pitluck S."/>
            <person name="Lowry S."/>
            <person name="Larimer F."/>
            <person name="Land M."/>
            <person name="Hauser L."/>
            <person name="Kyrpides N."/>
            <person name="Ivanova N."/>
            <person name="McMahon K.D."/>
            <person name="Hugenholtz P."/>
        </authorList>
    </citation>
    <scope>NUCLEOTIDE SEQUENCE</scope>
    <source>
        <strain evidence="2">UW-1</strain>
        <plasmid evidence="2">pAph02</plasmid>
    </source>
</reference>
<reference evidence="2" key="2">
    <citation type="submission" date="2009-09" db="EMBL/GenBank/DDBJ databases">
        <title>Complete sequence of plasmid2 of Candidatus Accumulibacter phosphatis clade IIA str. UW-1.</title>
        <authorList>
            <consortium name="US DOE Joint Genome Institute"/>
            <person name="Martin H.G."/>
            <person name="Ivanova N."/>
            <person name="Kunin V."/>
            <person name="Warnecke F."/>
            <person name="Barry K."/>
            <person name="He S."/>
            <person name="Salamov A."/>
            <person name="Szeto E."/>
            <person name="Dalin E."/>
            <person name="Pangilinan J.L."/>
            <person name="Lapidus A."/>
            <person name="Lowry S."/>
            <person name="Kyrpides N.C."/>
            <person name="McMahon K.D."/>
            <person name="Hugenholtz P."/>
        </authorList>
    </citation>
    <scope>NUCLEOTIDE SEQUENCE [LARGE SCALE GENOMIC DNA]</scope>
    <source>
        <plasmid evidence="2">pAph02</plasmid>
        <plasmid evidence="2">UW-1</plasmid>
    </source>
</reference>
<proteinExistence type="predicted"/>
<evidence type="ECO:0008006" key="3">
    <source>
        <dbReference type="Google" id="ProtNLM"/>
    </source>
</evidence>
<feature type="region of interest" description="Disordered" evidence="1">
    <location>
        <begin position="109"/>
        <end position="129"/>
    </location>
</feature>
<evidence type="ECO:0000256" key="1">
    <source>
        <dbReference type="SAM" id="MobiDB-lite"/>
    </source>
</evidence>
<gene>
    <name evidence="2" type="ordered locus">CAP2UW1_4545</name>
</gene>
<organism evidence="2">
    <name type="scientific">Accumulibacter regalis</name>
    <dbReference type="NCBI Taxonomy" id="522306"/>
    <lineage>
        <taxon>Bacteria</taxon>
        <taxon>Pseudomonadati</taxon>
        <taxon>Pseudomonadota</taxon>
        <taxon>Betaproteobacteria</taxon>
        <taxon>Candidatus Accumulibacter</taxon>
    </lineage>
</organism>
<keyword evidence="2" id="KW-0614">Plasmid</keyword>
<evidence type="ECO:0000313" key="2">
    <source>
        <dbReference type="EMBL" id="ACV37877.1"/>
    </source>
</evidence>
<name>C7RW67_ACCRE</name>
<dbReference type="eggNOG" id="COG0671">
    <property type="taxonomic scope" value="Bacteria"/>
</dbReference>
<dbReference type="KEGG" id="app:CAP2UW1_4545"/>
<dbReference type="EMBL" id="CP001717">
    <property type="protein sequence ID" value="ACV37877.1"/>
    <property type="molecule type" value="Genomic_DNA"/>
</dbReference>
<geneLocation type="plasmid" evidence="2">
    <name>pAph02</name>
</geneLocation>
<dbReference type="OrthoDB" id="6717343at2"/>